<dbReference type="GeneTree" id="ENSGT00390000013043"/>
<evidence type="ECO:0000313" key="7">
    <source>
        <dbReference type="Ensembl" id="ENSGMOP00000065863.1"/>
    </source>
</evidence>
<gene>
    <name evidence="7" type="primary">NICOL1</name>
</gene>
<dbReference type="Ensembl" id="ENSGMOT00000042988.1">
    <property type="protein sequence ID" value="ENSGMOP00000065863.1"/>
    <property type="gene ID" value="ENSGMOG00000032931.1"/>
</dbReference>
<proteinExistence type="inferred from homology"/>
<dbReference type="PANTHER" id="PTHR35451">
    <property type="entry name" value="NEUROPEPTIDE-LIKE PROTEIN C4ORF48"/>
    <property type="match status" value="1"/>
</dbReference>
<comment type="similarity">
    <text evidence="6">Belongs to the NICOL family.</text>
</comment>
<comment type="subcellular location">
    <subcellularLocation>
        <location evidence="1">Secreted</location>
    </subcellularLocation>
</comment>
<evidence type="ECO:0000256" key="2">
    <source>
        <dbReference type="ARBA" id="ARBA00022525"/>
    </source>
</evidence>
<keyword evidence="4" id="KW-0694">RNA-binding</keyword>
<dbReference type="InterPro" id="IPR028147">
    <property type="entry name" value="NICOL"/>
</dbReference>
<name>A0A8C5CTB8_GADMO</name>
<protein>
    <recommendedName>
        <fullName evidence="5">NELL2-interacting cell ontogeny regulator 1</fullName>
    </recommendedName>
</protein>
<dbReference type="GO" id="GO:0005576">
    <property type="term" value="C:extracellular region"/>
    <property type="evidence" value="ECO:0007669"/>
    <property type="project" value="UniProtKB-SubCell"/>
</dbReference>
<reference evidence="7" key="1">
    <citation type="submission" date="2025-08" db="UniProtKB">
        <authorList>
            <consortium name="Ensembl"/>
        </authorList>
    </citation>
    <scope>IDENTIFICATION</scope>
</reference>
<reference evidence="7" key="2">
    <citation type="submission" date="2025-09" db="UniProtKB">
        <authorList>
            <consortium name="Ensembl"/>
        </authorList>
    </citation>
    <scope>IDENTIFICATION</scope>
</reference>
<dbReference type="OMA" id="CDCMPTS"/>
<evidence type="ECO:0000256" key="6">
    <source>
        <dbReference type="ARBA" id="ARBA00046322"/>
    </source>
</evidence>
<dbReference type="Proteomes" id="UP000694546">
    <property type="component" value="Chromosome 17"/>
</dbReference>
<dbReference type="PANTHER" id="PTHR35451:SF1">
    <property type="entry name" value="NEUROPEPTIDE-LIKE PROTEIN C4ORF48"/>
    <property type="match status" value="1"/>
</dbReference>
<evidence type="ECO:0000256" key="3">
    <source>
        <dbReference type="ARBA" id="ARBA00022729"/>
    </source>
</evidence>
<sequence length="121" mass="13486">MRAFRPVQYNSTLPFSTGPVFHKIPIVILAMASTGYYQTVVILLAAQLLLCYGATDADQDTGTVIPAESRPCVDCHAFEFMQRALQDLKKTAFNLDARTETLVLRAERRALCDCMPTNSLR</sequence>
<evidence type="ECO:0000256" key="5">
    <source>
        <dbReference type="ARBA" id="ARBA00040520"/>
    </source>
</evidence>
<keyword evidence="3" id="KW-0732">Signal</keyword>
<keyword evidence="8" id="KW-1185">Reference proteome</keyword>
<keyword evidence="2" id="KW-0964">Secreted</keyword>
<dbReference type="GO" id="GO:0003723">
    <property type="term" value="F:RNA binding"/>
    <property type="evidence" value="ECO:0007669"/>
    <property type="project" value="UniProtKB-KW"/>
</dbReference>
<organism evidence="7 8">
    <name type="scientific">Gadus morhua</name>
    <name type="common">Atlantic cod</name>
    <dbReference type="NCBI Taxonomy" id="8049"/>
    <lineage>
        <taxon>Eukaryota</taxon>
        <taxon>Metazoa</taxon>
        <taxon>Chordata</taxon>
        <taxon>Craniata</taxon>
        <taxon>Vertebrata</taxon>
        <taxon>Euteleostomi</taxon>
        <taxon>Actinopterygii</taxon>
        <taxon>Neopterygii</taxon>
        <taxon>Teleostei</taxon>
        <taxon>Neoteleostei</taxon>
        <taxon>Acanthomorphata</taxon>
        <taxon>Zeiogadaria</taxon>
        <taxon>Gadariae</taxon>
        <taxon>Gadiformes</taxon>
        <taxon>Gadoidei</taxon>
        <taxon>Gadidae</taxon>
        <taxon>Gadus</taxon>
    </lineage>
</organism>
<evidence type="ECO:0000256" key="4">
    <source>
        <dbReference type="ARBA" id="ARBA00022884"/>
    </source>
</evidence>
<evidence type="ECO:0000313" key="8">
    <source>
        <dbReference type="Proteomes" id="UP000694546"/>
    </source>
</evidence>
<dbReference type="AlphaFoldDB" id="A0A8C5CTB8"/>
<dbReference type="Pfam" id="PF15161">
    <property type="entry name" value="Neuropep_like"/>
    <property type="match status" value="1"/>
</dbReference>
<evidence type="ECO:0000256" key="1">
    <source>
        <dbReference type="ARBA" id="ARBA00004613"/>
    </source>
</evidence>
<accession>A0A8C5CTB8</accession>